<accession>A0A3T1DFA1</accession>
<evidence type="ECO:0000313" key="2">
    <source>
        <dbReference type="EMBL" id="BBI36555.1"/>
    </source>
</evidence>
<dbReference type="InterPro" id="IPR006059">
    <property type="entry name" value="SBP"/>
</dbReference>
<organism evidence="2 3">
    <name type="scientific">Cohnella abietis</name>
    <dbReference type="NCBI Taxonomy" id="2507935"/>
    <lineage>
        <taxon>Bacteria</taxon>
        <taxon>Bacillati</taxon>
        <taxon>Bacillota</taxon>
        <taxon>Bacilli</taxon>
        <taxon>Bacillales</taxon>
        <taxon>Paenibacillaceae</taxon>
        <taxon>Cohnella</taxon>
    </lineage>
</organism>
<dbReference type="InterPro" id="IPR050490">
    <property type="entry name" value="Bact_solute-bd_prot1"/>
</dbReference>
<dbReference type="Gene3D" id="3.40.190.10">
    <property type="entry name" value="Periplasmic binding protein-like II"/>
    <property type="match status" value="2"/>
</dbReference>
<dbReference type="KEGG" id="cohn:KCTCHS21_59540"/>
<protein>
    <submittedName>
        <fullName evidence="2">ABC transporter substrate-binding protein</fullName>
    </submittedName>
</protein>
<dbReference type="Proteomes" id="UP000289856">
    <property type="component" value="Chromosome"/>
</dbReference>
<dbReference type="PROSITE" id="PS51257">
    <property type="entry name" value="PROKAR_LIPOPROTEIN"/>
    <property type="match status" value="1"/>
</dbReference>
<dbReference type="PANTHER" id="PTHR43649">
    <property type="entry name" value="ARABINOSE-BINDING PROTEIN-RELATED"/>
    <property type="match status" value="1"/>
</dbReference>
<feature type="signal peptide" evidence="1">
    <location>
        <begin position="1"/>
        <end position="24"/>
    </location>
</feature>
<name>A0A3T1DFA1_9BACL</name>
<proteinExistence type="predicted"/>
<feature type="chain" id="PRO_5039224695" evidence="1">
    <location>
        <begin position="25"/>
        <end position="428"/>
    </location>
</feature>
<dbReference type="SUPFAM" id="SSF53850">
    <property type="entry name" value="Periplasmic binding protein-like II"/>
    <property type="match status" value="1"/>
</dbReference>
<keyword evidence="1" id="KW-0732">Signal</keyword>
<dbReference type="AlphaFoldDB" id="A0A3T1DFA1"/>
<dbReference type="EMBL" id="AP019400">
    <property type="protein sequence ID" value="BBI36555.1"/>
    <property type="molecule type" value="Genomic_DNA"/>
</dbReference>
<evidence type="ECO:0000256" key="1">
    <source>
        <dbReference type="SAM" id="SignalP"/>
    </source>
</evidence>
<gene>
    <name evidence="2" type="ORF">KCTCHS21_59540</name>
</gene>
<reference evidence="2 3" key="1">
    <citation type="submission" date="2019-01" db="EMBL/GenBank/DDBJ databases">
        <title>Complete genome sequence of Cohnella hallensis HS21 isolated from Korean fir (Abies koreana) rhizospheric soil.</title>
        <authorList>
            <person name="Jiang L."/>
            <person name="Kang S.W."/>
            <person name="Kim S."/>
            <person name="Jung J."/>
            <person name="Kim C.Y."/>
            <person name="Kim D.H."/>
            <person name="Kim S.W."/>
            <person name="Lee J."/>
        </authorList>
    </citation>
    <scope>NUCLEOTIDE SEQUENCE [LARGE SCALE GENOMIC DNA]</scope>
    <source>
        <strain evidence="2 3">HS21</strain>
    </source>
</reference>
<keyword evidence="3" id="KW-1185">Reference proteome</keyword>
<dbReference type="Pfam" id="PF01547">
    <property type="entry name" value="SBP_bac_1"/>
    <property type="match status" value="1"/>
</dbReference>
<sequence length="428" mass="46782">MSIKSSLKIIISSLLVLALLTACGNSSEKASTEPSVSTQPESPKVKLNFIHFRGEDVKAFDKLIKKFENDNPNITVEMQAFPSDQYNTVLQPKLLDGSSADVFAVFPGSQYEAVAKAGLFADLTGAPLLSNYVPSLIEAGQKDGKQLAVPYLLVYNIPIYNVKLFEKYNLTPAKDWEGFLALCEKFKQEGIIPIAFAGAGMGPAQFMNSMVMNNAPDPQIFDKLDAGETKLTDEWWVKTLTQFKELNDKGYFQKDAVGTKDEGASALFIQEKAAILATGSFQLVQNKQQNPQLEQKLLAPITVPAESAVFEGIHTTSFLLGVNAKSKHPDEAKKFLEFLSGKEEAGQYANETGQSSTVSNVLYDNELLKSITDEWTQKKTRFNPRYTIKNGDVQSAVLGSIQAVLGGKSPEKAASEAQAIVEQQTGNK</sequence>
<evidence type="ECO:0000313" key="3">
    <source>
        <dbReference type="Proteomes" id="UP000289856"/>
    </source>
</evidence>